<dbReference type="AlphaFoldDB" id="Q6R9C9"/>
<dbReference type="PaxDb" id="4577-GRMZM2G154737_P01"/>
<dbReference type="HOGENOM" id="CLU_2076522_0_0_1"/>
<accession>Q6R9C9</accession>
<gene>
    <name evidence="1" type="primary">orf118</name>
</gene>
<geneLocation type="mitochondrion" evidence="1"/>
<dbReference type="InParanoid" id="Q6R9C9"/>
<reference evidence="1 2" key="1">
    <citation type="journal article" date="2004" name="Plant Physiol.">
        <title>Sequence and comparative analysis of the maize NB mitochondrial genome.</title>
        <authorList>
            <person name="Clifton S.W."/>
            <person name="Minx P."/>
            <person name="Fauron C.M.-R."/>
            <person name="Gibson M."/>
            <person name="Allen J.O."/>
            <person name="Sun H."/>
            <person name="Thompson M."/>
            <person name="Barbazuk W.B."/>
            <person name="Kanuganti S."/>
            <person name="Tayloe C."/>
            <person name="Meyer L."/>
            <person name="Wilson R.K."/>
            <person name="Newton K.J."/>
        </authorList>
    </citation>
    <scope>NUCLEOTIDE SEQUENCE</scope>
    <source>
        <strain evidence="2">cv. B37N</strain>
    </source>
</reference>
<dbReference type="STRING" id="4577.Q6R9C9"/>
<dbReference type="GeneID" id="4055895"/>
<evidence type="ECO:0000313" key="1">
    <source>
        <dbReference type="EMBL" id="AAR91126.1"/>
    </source>
</evidence>
<name>Q6R9C9_MAIZE</name>
<keyword evidence="2" id="KW-1185">Reference proteome</keyword>
<keyword evidence="1" id="KW-0496">Mitochondrion</keyword>
<dbReference type="RefSeq" id="YP_588379.1">
    <property type="nucleotide sequence ID" value="NC_007982.1"/>
</dbReference>
<sequence length="118" mass="13523">MASIKCQCRREVLNLLSRALDRTAFLAARALLTTEQIRYSQAFFLPLMEALMHPLHLLIQPLTLPQPKAKKNITYEDYDSFHISEPCPICSNALGSVQVGQSHIIEIQIRYQKSHKEM</sequence>
<dbReference type="EMBL" id="AY506529">
    <property type="protein sequence ID" value="AAR91126.1"/>
    <property type="molecule type" value="Genomic_DNA"/>
</dbReference>
<dbReference type="Proteomes" id="UP000007305">
    <property type="component" value="Mitochondrion"/>
</dbReference>
<organism evidence="1 2">
    <name type="scientific">Zea mays</name>
    <name type="common">Maize</name>
    <dbReference type="NCBI Taxonomy" id="4577"/>
    <lineage>
        <taxon>Eukaryota</taxon>
        <taxon>Viridiplantae</taxon>
        <taxon>Streptophyta</taxon>
        <taxon>Embryophyta</taxon>
        <taxon>Tracheophyta</taxon>
        <taxon>Spermatophyta</taxon>
        <taxon>Magnoliopsida</taxon>
        <taxon>Liliopsida</taxon>
        <taxon>Poales</taxon>
        <taxon>Poaceae</taxon>
        <taxon>PACMAD clade</taxon>
        <taxon>Panicoideae</taxon>
        <taxon>Andropogonodae</taxon>
        <taxon>Andropogoneae</taxon>
        <taxon>Tripsacinae</taxon>
        <taxon>Zea</taxon>
    </lineage>
</organism>
<protein>
    <submittedName>
        <fullName evidence="1">Uncharacterized protein</fullName>
    </submittedName>
</protein>
<proteinExistence type="predicted"/>
<evidence type="ECO:0000313" key="2">
    <source>
        <dbReference type="Proteomes" id="UP000007305"/>
    </source>
</evidence>